<accession>A0ABT1R9A1</accession>
<proteinExistence type="predicted"/>
<reference evidence="2" key="1">
    <citation type="submission" date="2021-07" db="EMBL/GenBank/DDBJ databases">
        <title>Shinella sp. nov., a novel member of the genus Shinella from water.</title>
        <authorList>
            <person name="Deng Y."/>
        </authorList>
    </citation>
    <scope>NUCLEOTIDE SEQUENCE</scope>
    <source>
        <strain evidence="2">CPCC 100929</strain>
    </source>
</reference>
<sequence length="60" mass="6652">MNIKSFRSQPLVSPHASSENGLKMQGGEEGRNFTVVCRRLGFAAVRGEIMKKYFSSACKN</sequence>
<evidence type="ECO:0000313" key="2">
    <source>
        <dbReference type="EMBL" id="MCQ4631745.1"/>
    </source>
</evidence>
<protein>
    <submittedName>
        <fullName evidence="2">Uncharacterized protein</fullName>
    </submittedName>
</protein>
<dbReference type="Proteomes" id="UP000996601">
    <property type="component" value="Unassembled WGS sequence"/>
</dbReference>
<gene>
    <name evidence="2" type="ORF">GB927_016965</name>
</gene>
<keyword evidence="3" id="KW-1185">Reference proteome</keyword>
<evidence type="ECO:0000313" key="3">
    <source>
        <dbReference type="Proteomes" id="UP000996601"/>
    </source>
</evidence>
<dbReference type="EMBL" id="WHSB02000006">
    <property type="protein sequence ID" value="MCQ4631745.1"/>
    <property type="molecule type" value="Genomic_DNA"/>
</dbReference>
<name>A0ABT1R9A1_9HYPH</name>
<organism evidence="2 3">
    <name type="scientific">Shinella lacus</name>
    <dbReference type="NCBI Taxonomy" id="2654216"/>
    <lineage>
        <taxon>Bacteria</taxon>
        <taxon>Pseudomonadati</taxon>
        <taxon>Pseudomonadota</taxon>
        <taxon>Alphaproteobacteria</taxon>
        <taxon>Hyphomicrobiales</taxon>
        <taxon>Rhizobiaceae</taxon>
        <taxon>Shinella</taxon>
    </lineage>
</organism>
<feature type="region of interest" description="Disordered" evidence="1">
    <location>
        <begin position="1"/>
        <end position="27"/>
    </location>
</feature>
<evidence type="ECO:0000256" key="1">
    <source>
        <dbReference type="SAM" id="MobiDB-lite"/>
    </source>
</evidence>
<comment type="caution">
    <text evidence="2">The sequence shown here is derived from an EMBL/GenBank/DDBJ whole genome shotgun (WGS) entry which is preliminary data.</text>
</comment>
<feature type="compositionally biased region" description="Polar residues" evidence="1">
    <location>
        <begin position="1"/>
        <end position="20"/>
    </location>
</feature>